<evidence type="ECO:0000256" key="2">
    <source>
        <dbReference type="ARBA" id="ARBA00022679"/>
    </source>
</evidence>
<dbReference type="Proteomes" id="UP000233256">
    <property type="component" value="Unassembled WGS sequence"/>
</dbReference>
<keyword evidence="6" id="KW-0963">Cytoplasm</keyword>
<dbReference type="InterPro" id="IPR004372">
    <property type="entry name" value="Ac/propionate_kinase"/>
</dbReference>
<gene>
    <name evidence="6" type="primary">ackA</name>
    <name evidence="8" type="ORF">CVV64_07845</name>
</gene>
<dbReference type="PANTHER" id="PTHR21060">
    <property type="entry name" value="ACETATE KINASE"/>
    <property type="match status" value="1"/>
</dbReference>
<comment type="pathway">
    <text evidence="6">Metabolic intermediate biosynthesis; acetyl-CoA biosynthesis; acetyl-CoA from acetate: step 1/2.</text>
</comment>
<comment type="caution">
    <text evidence="8">The sequence shown here is derived from an EMBL/GenBank/DDBJ whole genome shotgun (WGS) entry which is preliminary data.</text>
</comment>
<dbReference type="GO" id="GO:0008776">
    <property type="term" value="F:acetate kinase activity"/>
    <property type="evidence" value="ECO:0007669"/>
    <property type="project" value="UniProtKB-UniRule"/>
</dbReference>
<proteinExistence type="inferred from homology"/>
<dbReference type="InterPro" id="IPR043129">
    <property type="entry name" value="ATPase_NBD"/>
</dbReference>
<comment type="caution">
    <text evidence="6">Lacks conserved residue(s) required for the propagation of feature annotation.</text>
</comment>
<dbReference type="GO" id="GO:0005737">
    <property type="term" value="C:cytoplasm"/>
    <property type="evidence" value="ECO:0007669"/>
    <property type="project" value="UniProtKB-SubCell"/>
</dbReference>
<name>A0A2N1PR04_9BACT</name>
<evidence type="ECO:0000256" key="4">
    <source>
        <dbReference type="ARBA" id="ARBA00022777"/>
    </source>
</evidence>
<dbReference type="PANTHER" id="PTHR21060:SF15">
    <property type="entry name" value="ACETATE KINASE-RELATED"/>
    <property type="match status" value="1"/>
</dbReference>
<keyword evidence="3 6" id="KW-0547">Nucleotide-binding</keyword>
<feature type="site" description="Transition state stabilizer" evidence="6">
    <location>
        <position position="180"/>
    </location>
</feature>
<comment type="cofactor">
    <cofactor evidence="6">
        <name>Mg(2+)</name>
        <dbReference type="ChEBI" id="CHEBI:18420"/>
    </cofactor>
    <cofactor evidence="6">
        <name>Mn(2+)</name>
        <dbReference type="ChEBI" id="CHEBI:29035"/>
    </cofactor>
    <text evidence="6">Mg(2+). Can also accept Mn(2+).</text>
</comment>
<accession>A0A2N1PR04</accession>
<feature type="binding site" evidence="6">
    <location>
        <position position="7"/>
    </location>
    <ligand>
        <name>Mg(2+)</name>
        <dbReference type="ChEBI" id="CHEBI:18420"/>
    </ligand>
</feature>
<dbReference type="GO" id="GO:0000287">
    <property type="term" value="F:magnesium ion binding"/>
    <property type="evidence" value="ECO:0007669"/>
    <property type="project" value="UniProtKB-UniRule"/>
</dbReference>
<evidence type="ECO:0000313" key="9">
    <source>
        <dbReference type="Proteomes" id="UP000233256"/>
    </source>
</evidence>
<keyword evidence="4 6" id="KW-0418">Kinase</keyword>
<dbReference type="AlphaFoldDB" id="A0A2N1PR04"/>
<evidence type="ECO:0000256" key="3">
    <source>
        <dbReference type="ARBA" id="ARBA00022741"/>
    </source>
</evidence>
<dbReference type="GO" id="GO:0005524">
    <property type="term" value="F:ATP binding"/>
    <property type="evidence" value="ECO:0007669"/>
    <property type="project" value="UniProtKB-KW"/>
</dbReference>
<evidence type="ECO:0000256" key="5">
    <source>
        <dbReference type="ARBA" id="ARBA00022840"/>
    </source>
</evidence>
<organism evidence="8 9">
    <name type="scientific">Candidatus Wallbacteria bacterium HGW-Wallbacteria-1</name>
    <dbReference type="NCBI Taxonomy" id="2013854"/>
    <lineage>
        <taxon>Bacteria</taxon>
        <taxon>Candidatus Walliibacteriota</taxon>
    </lineage>
</organism>
<feature type="active site" description="Proton donor/acceptor" evidence="6">
    <location>
        <position position="148"/>
    </location>
</feature>
<dbReference type="PROSITE" id="PS01076">
    <property type="entry name" value="ACETATE_KINASE_2"/>
    <property type="match status" value="1"/>
</dbReference>
<dbReference type="PRINTS" id="PR00471">
    <property type="entry name" value="ACETATEKNASE"/>
</dbReference>
<dbReference type="InterPro" id="IPR000890">
    <property type="entry name" value="Aliphatic_acid_kin_short-chain"/>
</dbReference>
<feature type="binding site" evidence="6">
    <location>
        <position position="385"/>
    </location>
    <ligand>
        <name>Mg(2+)</name>
        <dbReference type="ChEBI" id="CHEBI:18420"/>
    </ligand>
</feature>
<evidence type="ECO:0000256" key="7">
    <source>
        <dbReference type="RuleBase" id="RU003835"/>
    </source>
</evidence>
<dbReference type="InterPro" id="IPR023865">
    <property type="entry name" value="Aliphatic_acid_kinase_CS"/>
</dbReference>
<feature type="binding site" evidence="6">
    <location>
        <position position="91"/>
    </location>
    <ligand>
        <name>substrate</name>
    </ligand>
</feature>
<sequence>MKILVINSGSSSLKSQLIDTVTGMTLAKQLIERIGLDGSFMTHTPGEGDKIRQDAVIPDHGKAIEMAIEALLDSNHGVLASLDEIDAVGHRVVHGADKFADPVLINDEVIDVIDQCSSLAPLHNPPNLLGIRACMEHLPGRPNVAVFDTAFHQRMPMKAFIYGLPWEYYDRHRIRRYGFHGTSHQYVAARAAQLLCEKMEDLKLITCHLGNGSSMAAVMNGHSVDTSLGFGTMCGLPMGSRAGDVDPAIIEHMIGTLGMELGEVKKALYKEGGLLGLSGVSSDIRDIHAEAEKGNERAKMALEVFTYSIRKFIGSYAAAMGGVDAIVFTAGIGEKDEIVRQMVLQGLEFLGIDFDSDRNLAVRGEEAELTRPGSRVKVLLVPTNEEKMIALETERIVCQN</sequence>
<evidence type="ECO:0000256" key="6">
    <source>
        <dbReference type="HAMAP-Rule" id="MF_00020"/>
    </source>
</evidence>
<comment type="function">
    <text evidence="6">Catalyzes the formation of acetyl phosphate from acetate and ATP. Can also catalyze the reverse reaction.</text>
</comment>
<comment type="catalytic activity">
    <reaction evidence="6">
        <text>acetate + ATP = acetyl phosphate + ADP</text>
        <dbReference type="Rhea" id="RHEA:11352"/>
        <dbReference type="ChEBI" id="CHEBI:22191"/>
        <dbReference type="ChEBI" id="CHEBI:30089"/>
        <dbReference type="ChEBI" id="CHEBI:30616"/>
        <dbReference type="ChEBI" id="CHEBI:456216"/>
        <dbReference type="EC" id="2.7.2.1"/>
    </reaction>
</comment>
<reference evidence="8 9" key="1">
    <citation type="journal article" date="2017" name="ISME J.">
        <title>Potential for microbial H2 and metal transformations associated with novel bacteria and archaea in deep terrestrial subsurface sediments.</title>
        <authorList>
            <person name="Hernsdorf A.W."/>
            <person name="Amano Y."/>
            <person name="Miyakawa K."/>
            <person name="Ise K."/>
            <person name="Suzuki Y."/>
            <person name="Anantharaman K."/>
            <person name="Probst A."/>
            <person name="Burstein D."/>
            <person name="Thomas B.C."/>
            <person name="Banfield J.F."/>
        </authorList>
    </citation>
    <scope>NUCLEOTIDE SEQUENCE [LARGE SCALE GENOMIC DNA]</scope>
    <source>
        <strain evidence="8">HGW-Wallbacteria-1</strain>
    </source>
</reference>
<feature type="site" description="Transition state stabilizer" evidence="6">
    <location>
        <position position="241"/>
    </location>
</feature>
<dbReference type="EC" id="2.7.2.1" evidence="6"/>
<comment type="subcellular location">
    <subcellularLocation>
        <location evidence="6">Cytoplasm</location>
    </subcellularLocation>
</comment>
<evidence type="ECO:0000313" key="8">
    <source>
        <dbReference type="EMBL" id="PKK90781.1"/>
    </source>
</evidence>
<feature type="binding site" evidence="6">
    <location>
        <position position="14"/>
    </location>
    <ligand>
        <name>ATP</name>
        <dbReference type="ChEBI" id="CHEBI:30616"/>
    </ligand>
</feature>
<keyword evidence="5 6" id="KW-0067">ATP-binding</keyword>
<keyword evidence="2 6" id="KW-0808">Transferase</keyword>
<keyword evidence="6" id="KW-0460">Magnesium</keyword>
<evidence type="ECO:0000256" key="1">
    <source>
        <dbReference type="ARBA" id="ARBA00008748"/>
    </source>
</evidence>
<dbReference type="GO" id="GO:0006083">
    <property type="term" value="P:acetate metabolic process"/>
    <property type="evidence" value="ECO:0007669"/>
    <property type="project" value="TreeGrafter"/>
</dbReference>
<feature type="binding site" evidence="6">
    <location>
        <begin position="283"/>
        <end position="285"/>
    </location>
    <ligand>
        <name>ATP</name>
        <dbReference type="ChEBI" id="CHEBI:30616"/>
    </ligand>
</feature>
<dbReference type="Gene3D" id="3.30.420.40">
    <property type="match status" value="2"/>
</dbReference>
<dbReference type="NCBIfam" id="TIGR00016">
    <property type="entry name" value="ackA"/>
    <property type="match status" value="1"/>
</dbReference>
<feature type="binding site" evidence="6">
    <location>
        <begin position="208"/>
        <end position="212"/>
    </location>
    <ligand>
        <name>ATP</name>
        <dbReference type="ChEBI" id="CHEBI:30616"/>
    </ligand>
</feature>
<dbReference type="EMBL" id="PGXC01000004">
    <property type="protein sequence ID" value="PKK90781.1"/>
    <property type="molecule type" value="Genomic_DNA"/>
</dbReference>
<dbReference type="SUPFAM" id="SSF53067">
    <property type="entry name" value="Actin-like ATPase domain"/>
    <property type="match status" value="2"/>
</dbReference>
<dbReference type="UniPathway" id="UPA00340">
    <property type="reaction ID" value="UER00458"/>
</dbReference>
<comment type="subunit">
    <text evidence="6">Homodimer.</text>
</comment>
<dbReference type="PROSITE" id="PS01075">
    <property type="entry name" value="ACETATE_KINASE_1"/>
    <property type="match status" value="1"/>
</dbReference>
<comment type="similarity">
    <text evidence="1 6 7">Belongs to the acetokinase family.</text>
</comment>
<dbReference type="GO" id="GO:0006085">
    <property type="term" value="P:acetyl-CoA biosynthetic process"/>
    <property type="evidence" value="ECO:0007669"/>
    <property type="project" value="UniProtKB-UniRule"/>
</dbReference>
<dbReference type="HAMAP" id="MF_00020">
    <property type="entry name" value="Acetate_kinase"/>
    <property type="match status" value="1"/>
</dbReference>
<keyword evidence="6" id="KW-0479">Metal-binding</keyword>
<dbReference type="Pfam" id="PF00871">
    <property type="entry name" value="Acetate_kinase"/>
    <property type="match status" value="1"/>
</dbReference>
<dbReference type="PIRSF" id="PIRSF000722">
    <property type="entry name" value="Acetate_prop_kin"/>
    <property type="match status" value="1"/>
</dbReference>
<dbReference type="CDD" id="cd24010">
    <property type="entry name" value="ASKHA_NBD_AcK_PK"/>
    <property type="match status" value="1"/>
</dbReference>
<protein>
    <recommendedName>
        <fullName evidence="6">Acetate kinase</fullName>
        <ecNumber evidence="6">2.7.2.1</ecNumber>
    </recommendedName>
    <alternativeName>
        <fullName evidence="6">Acetokinase</fullName>
    </alternativeName>
</protein>